<dbReference type="AlphaFoldDB" id="A0A7V7PSM9"/>
<evidence type="ECO:0000256" key="4">
    <source>
        <dbReference type="ARBA" id="ARBA00010763"/>
    </source>
</evidence>
<name>A0A7V7PSM9_9HYPH</name>
<keyword evidence="8 11" id="KW-0460">Magnesium</keyword>
<comment type="caution">
    <text evidence="13">The sequence shown here is derived from an EMBL/GenBank/DDBJ whole genome shotgun (WGS) entry which is preliminary data.</text>
</comment>
<dbReference type="PANTHER" id="PTHR10192">
    <property type="entry name" value="MOLYBDOPTERIN BIOSYNTHESIS PROTEIN"/>
    <property type="match status" value="1"/>
</dbReference>
<keyword evidence="6 11" id="KW-0808">Transferase</keyword>
<dbReference type="Gene3D" id="3.40.980.10">
    <property type="entry name" value="MoaB/Mog-like domain"/>
    <property type="match status" value="1"/>
</dbReference>
<dbReference type="Pfam" id="PF03454">
    <property type="entry name" value="MoeA_C"/>
    <property type="match status" value="1"/>
</dbReference>
<dbReference type="NCBIfam" id="NF045515">
    <property type="entry name" value="Glp_gephyrin"/>
    <property type="match status" value="1"/>
</dbReference>
<evidence type="ECO:0000259" key="12">
    <source>
        <dbReference type="SMART" id="SM00852"/>
    </source>
</evidence>
<dbReference type="InterPro" id="IPR036135">
    <property type="entry name" value="MoeA_linker/N_sf"/>
</dbReference>
<evidence type="ECO:0000256" key="1">
    <source>
        <dbReference type="ARBA" id="ARBA00001946"/>
    </source>
</evidence>
<dbReference type="SUPFAM" id="SSF63867">
    <property type="entry name" value="MoeA C-terminal domain-like"/>
    <property type="match status" value="1"/>
</dbReference>
<dbReference type="GO" id="GO:0061599">
    <property type="term" value="F:molybdopterin molybdotransferase activity"/>
    <property type="evidence" value="ECO:0007669"/>
    <property type="project" value="UniProtKB-UniRule"/>
</dbReference>
<protein>
    <recommendedName>
        <fullName evidence="11">Molybdopterin molybdenumtransferase</fullName>
        <ecNumber evidence="11">2.10.1.1</ecNumber>
    </recommendedName>
</protein>
<keyword evidence="7 11" id="KW-0479">Metal-binding</keyword>
<dbReference type="InterPro" id="IPR005111">
    <property type="entry name" value="MoeA_C_domain_IV"/>
</dbReference>
<evidence type="ECO:0000256" key="5">
    <source>
        <dbReference type="ARBA" id="ARBA00022505"/>
    </source>
</evidence>
<evidence type="ECO:0000256" key="8">
    <source>
        <dbReference type="ARBA" id="ARBA00022842"/>
    </source>
</evidence>
<reference evidence="13 14" key="1">
    <citation type="submission" date="2019-09" db="EMBL/GenBank/DDBJ databases">
        <title>YIM 132180 draft genome.</title>
        <authorList>
            <person name="Zhang K."/>
        </authorList>
    </citation>
    <scope>NUCLEOTIDE SEQUENCE [LARGE SCALE GENOMIC DNA]</scope>
    <source>
        <strain evidence="13 14">YIM 132180</strain>
    </source>
</reference>
<dbReference type="GO" id="GO:0005829">
    <property type="term" value="C:cytosol"/>
    <property type="evidence" value="ECO:0007669"/>
    <property type="project" value="TreeGrafter"/>
</dbReference>
<dbReference type="CDD" id="cd00887">
    <property type="entry name" value="MoeA"/>
    <property type="match status" value="1"/>
</dbReference>
<dbReference type="InterPro" id="IPR036688">
    <property type="entry name" value="MoeA_C_domain_IV_sf"/>
</dbReference>
<organism evidence="13 14">
    <name type="scientific">Plantimonas leprariae</name>
    <dbReference type="NCBI Taxonomy" id="2615207"/>
    <lineage>
        <taxon>Bacteria</taxon>
        <taxon>Pseudomonadati</taxon>
        <taxon>Pseudomonadota</taxon>
        <taxon>Alphaproteobacteria</taxon>
        <taxon>Hyphomicrobiales</taxon>
        <taxon>Aurantimonadaceae</taxon>
        <taxon>Plantimonas</taxon>
    </lineage>
</organism>
<keyword evidence="5 11" id="KW-0500">Molybdenum</keyword>
<dbReference type="SUPFAM" id="SSF63882">
    <property type="entry name" value="MoeA N-terminal region -like"/>
    <property type="match status" value="1"/>
</dbReference>
<dbReference type="EMBL" id="VZDO01000002">
    <property type="protein sequence ID" value="KAB0682088.1"/>
    <property type="molecule type" value="Genomic_DNA"/>
</dbReference>
<evidence type="ECO:0000256" key="3">
    <source>
        <dbReference type="ARBA" id="ARBA00005046"/>
    </source>
</evidence>
<comment type="similarity">
    <text evidence="4 11">Belongs to the MoeA family.</text>
</comment>
<evidence type="ECO:0000313" key="13">
    <source>
        <dbReference type="EMBL" id="KAB0682088.1"/>
    </source>
</evidence>
<dbReference type="Proteomes" id="UP000432089">
    <property type="component" value="Unassembled WGS sequence"/>
</dbReference>
<evidence type="ECO:0000313" key="14">
    <source>
        <dbReference type="Proteomes" id="UP000432089"/>
    </source>
</evidence>
<dbReference type="Pfam" id="PF03453">
    <property type="entry name" value="MoeA_N"/>
    <property type="match status" value="1"/>
</dbReference>
<dbReference type="GO" id="GO:0046872">
    <property type="term" value="F:metal ion binding"/>
    <property type="evidence" value="ECO:0007669"/>
    <property type="project" value="UniProtKB-UniRule"/>
</dbReference>
<evidence type="ECO:0000256" key="9">
    <source>
        <dbReference type="ARBA" id="ARBA00023150"/>
    </source>
</evidence>
<feature type="domain" description="MoaB/Mog" evidence="12">
    <location>
        <begin position="187"/>
        <end position="326"/>
    </location>
</feature>
<dbReference type="PANTHER" id="PTHR10192:SF5">
    <property type="entry name" value="GEPHYRIN"/>
    <property type="match status" value="1"/>
</dbReference>
<evidence type="ECO:0000256" key="7">
    <source>
        <dbReference type="ARBA" id="ARBA00022723"/>
    </source>
</evidence>
<evidence type="ECO:0000256" key="2">
    <source>
        <dbReference type="ARBA" id="ARBA00002901"/>
    </source>
</evidence>
<dbReference type="Gene3D" id="3.90.105.10">
    <property type="entry name" value="Molybdopterin biosynthesis moea protein, domain 2"/>
    <property type="match status" value="1"/>
</dbReference>
<dbReference type="InterPro" id="IPR036425">
    <property type="entry name" value="MoaB/Mog-like_dom_sf"/>
</dbReference>
<sequence>MDRAERSGRDVISVEEAFARIVGRAEPLAETETVPLRQAFGRVLARDLVANRTQPGFPASAMDGYAVRAADCAAPFRDLRVIGESAAGRSFDGTIAAGECVRIFTGAPVPKGADAILIQENAERTETGTIRPTSAVDTGRHIRRAGADFASGDVLVSGASRFSAGRIALAASGGHPSVEVVRRPRVAILATGDELVLPGEPIGPSQIVASNTFGIAAIAERAGAELFDYGIARDDEGAIGALVDRAAAEDIDILVTIGGASVGDHDLVGEVFASRGVALDFWKVAMRPGKPLMAGRLGAMHVLGLPGNPASSMVTATLFLKPLVQALGGVPNPIVYREGVLGAEMAANDERADYIRATLDEASAVTPIVNPFGRQDSSLLSVFAAADALLLRPPHAPAAQRGDLCRYIALS</sequence>
<evidence type="ECO:0000256" key="10">
    <source>
        <dbReference type="ARBA" id="ARBA00047317"/>
    </source>
</evidence>
<comment type="catalytic activity">
    <reaction evidence="10">
        <text>adenylyl-molybdopterin + molybdate = Mo-molybdopterin + AMP + H(+)</text>
        <dbReference type="Rhea" id="RHEA:35047"/>
        <dbReference type="ChEBI" id="CHEBI:15378"/>
        <dbReference type="ChEBI" id="CHEBI:36264"/>
        <dbReference type="ChEBI" id="CHEBI:62727"/>
        <dbReference type="ChEBI" id="CHEBI:71302"/>
        <dbReference type="ChEBI" id="CHEBI:456215"/>
        <dbReference type="EC" id="2.10.1.1"/>
    </reaction>
</comment>
<dbReference type="InterPro" id="IPR001453">
    <property type="entry name" value="MoaB/Mog_dom"/>
</dbReference>
<dbReference type="SUPFAM" id="SSF53218">
    <property type="entry name" value="Molybdenum cofactor biosynthesis proteins"/>
    <property type="match status" value="1"/>
</dbReference>
<dbReference type="SMART" id="SM00852">
    <property type="entry name" value="MoCF_biosynth"/>
    <property type="match status" value="1"/>
</dbReference>
<comment type="pathway">
    <text evidence="3 11">Cofactor biosynthesis; molybdopterin biosynthesis.</text>
</comment>
<accession>A0A7V7PSM9</accession>
<dbReference type="UniPathway" id="UPA00344"/>
<keyword evidence="14" id="KW-1185">Reference proteome</keyword>
<comment type="function">
    <text evidence="2 11">Catalyzes the insertion of molybdate into adenylated molybdopterin with the concomitant release of AMP.</text>
</comment>
<proteinExistence type="inferred from homology"/>
<evidence type="ECO:0000256" key="6">
    <source>
        <dbReference type="ARBA" id="ARBA00022679"/>
    </source>
</evidence>
<comment type="cofactor">
    <cofactor evidence="1 11">
        <name>Mg(2+)</name>
        <dbReference type="ChEBI" id="CHEBI:18420"/>
    </cofactor>
</comment>
<keyword evidence="9 11" id="KW-0501">Molybdenum cofactor biosynthesis</keyword>
<dbReference type="GO" id="GO:0006777">
    <property type="term" value="P:Mo-molybdopterin cofactor biosynthetic process"/>
    <property type="evidence" value="ECO:0007669"/>
    <property type="project" value="UniProtKB-UniRule"/>
</dbReference>
<dbReference type="InterPro" id="IPR005110">
    <property type="entry name" value="MoeA_linker/N"/>
</dbReference>
<dbReference type="Pfam" id="PF00994">
    <property type="entry name" value="MoCF_biosynth"/>
    <property type="match status" value="1"/>
</dbReference>
<dbReference type="FunFam" id="2.170.190.11:FF:000001">
    <property type="entry name" value="Molybdopterin molybdenumtransferase"/>
    <property type="match status" value="1"/>
</dbReference>
<gene>
    <name evidence="13" type="ORF">F6X38_02860</name>
</gene>
<dbReference type="InterPro" id="IPR038987">
    <property type="entry name" value="MoeA-like"/>
</dbReference>
<dbReference type="EC" id="2.10.1.1" evidence="11"/>
<dbReference type="FunFam" id="3.40.980.10:FF:000004">
    <property type="entry name" value="Molybdopterin molybdenumtransferase"/>
    <property type="match status" value="1"/>
</dbReference>
<dbReference type="Gene3D" id="2.170.190.11">
    <property type="entry name" value="Molybdopterin biosynthesis moea protein, domain 3"/>
    <property type="match status" value="1"/>
</dbReference>
<evidence type="ECO:0000256" key="11">
    <source>
        <dbReference type="RuleBase" id="RU365090"/>
    </source>
</evidence>
<dbReference type="Gene3D" id="2.40.340.10">
    <property type="entry name" value="MoeA, C-terminal, domain IV"/>
    <property type="match status" value="1"/>
</dbReference>